<evidence type="ECO:0000313" key="1">
    <source>
        <dbReference type="EMBL" id="RGL92796.1"/>
    </source>
</evidence>
<protein>
    <recommendedName>
        <fullName evidence="3">DUF1444 family protein</fullName>
    </recommendedName>
</protein>
<dbReference type="AlphaFoldDB" id="A0A3E4TNU6"/>
<gene>
    <name evidence="1" type="ORF">DXC39_31895</name>
</gene>
<reference evidence="1 2" key="1">
    <citation type="submission" date="2018-08" db="EMBL/GenBank/DDBJ databases">
        <title>A genome reference for cultivated species of the human gut microbiota.</title>
        <authorList>
            <person name="Zou Y."/>
            <person name="Xue W."/>
            <person name="Luo G."/>
        </authorList>
    </citation>
    <scope>NUCLEOTIDE SEQUENCE [LARGE SCALE GENOMIC DNA]</scope>
    <source>
        <strain evidence="1 2">TF05-11AC</strain>
    </source>
</reference>
<comment type="caution">
    <text evidence="1">The sequence shown here is derived from an EMBL/GenBank/DDBJ whole genome shotgun (WGS) entry which is preliminary data.</text>
</comment>
<name>A0A3E4TNU6_9FIRM</name>
<dbReference type="EMBL" id="QSSQ01000066">
    <property type="protein sequence ID" value="RGL92796.1"/>
    <property type="molecule type" value="Genomic_DNA"/>
</dbReference>
<dbReference type="InterPro" id="IPR043743">
    <property type="entry name" value="DUF5688"/>
</dbReference>
<dbReference type="RefSeq" id="WP_117624244.1">
    <property type="nucleotide sequence ID" value="NZ_QRQF01000063.1"/>
</dbReference>
<dbReference type="Pfam" id="PF18941">
    <property type="entry name" value="DUF5688"/>
    <property type="match status" value="1"/>
</dbReference>
<organism evidence="1 2">
    <name type="scientific">Hungatella hathewayi</name>
    <dbReference type="NCBI Taxonomy" id="154046"/>
    <lineage>
        <taxon>Bacteria</taxon>
        <taxon>Bacillati</taxon>
        <taxon>Bacillota</taxon>
        <taxon>Clostridia</taxon>
        <taxon>Lachnospirales</taxon>
        <taxon>Lachnospiraceae</taxon>
        <taxon>Hungatella</taxon>
    </lineage>
</organism>
<evidence type="ECO:0000313" key="2">
    <source>
        <dbReference type="Proteomes" id="UP000261257"/>
    </source>
</evidence>
<sequence length="310" mass="35604">MEYKEFILKVKMAVEEELGKDYEVKLQQVLKNNGSLLDGLSICKCKENCAPVIYLNAYYEQFKREMPFNEIVMDIVEVFTENQDMTSGIAQAFTSFEEMKDRVVYNLIRAETNTELLKDIPHVRFLDMAVVFYLLLDRNEKGRMTALIHNNHLECWKITGDELYQIAKVNTPKLFPAKIQTLGQVLLEICKVQFGDSLNPDMIEELSEEEDTASSFYVLSNGDGVKGAGCILYEGCLRKLAEQQHSDLIILPSSIHEVLLVCDRGEMNYQELNEMVKCINKENVPMEDVLSDRIYRYSCADDKISLIDTL</sequence>
<accession>A0A3E4TNU6</accession>
<evidence type="ECO:0008006" key="3">
    <source>
        <dbReference type="Google" id="ProtNLM"/>
    </source>
</evidence>
<dbReference type="Proteomes" id="UP000261257">
    <property type="component" value="Unassembled WGS sequence"/>
</dbReference>
<proteinExistence type="predicted"/>